<keyword evidence="1" id="KW-0732">Signal</keyword>
<evidence type="ECO:0000313" key="3">
    <source>
        <dbReference type="Proteomes" id="UP001217089"/>
    </source>
</evidence>
<gene>
    <name evidence="2" type="ORF">KUTeg_012190</name>
</gene>
<accession>A0ABQ9EYU3</accession>
<reference evidence="2 3" key="1">
    <citation type="submission" date="2022-12" db="EMBL/GenBank/DDBJ databases">
        <title>Chromosome-level genome of Tegillarca granosa.</title>
        <authorList>
            <person name="Kim J."/>
        </authorList>
    </citation>
    <scope>NUCLEOTIDE SEQUENCE [LARGE SCALE GENOMIC DNA]</scope>
    <source>
        <strain evidence="2">Teg-2019</strain>
        <tissue evidence="2">Adductor muscle</tissue>
    </source>
</reference>
<feature type="signal peptide" evidence="1">
    <location>
        <begin position="1"/>
        <end position="19"/>
    </location>
</feature>
<proteinExistence type="predicted"/>
<dbReference type="Proteomes" id="UP001217089">
    <property type="component" value="Unassembled WGS sequence"/>
</dbReference>
<sequence>MFRRCNILIIFEITQIVFGNQELCSNDPCTADNLLTLSDVEERSPMCSDGGGNKCDGWYHVNIPMSNKCSGLNWIGTVFSVWLNGSGPSETDGAVERNVCIVGPDREGEKCNEENTTTETIETTVVTTINKDSESATEYASNLENENQVQKKTIKIIPAQIQMVQK</sequence>
<organism evidence="2 3">
    <name type="scientific">Tegillarca granosa</name>
    <name type="common">Malaysian cockle</name>
    <name type="synonym">Anadara granosa</name>
    <dbReference type="NCBI Taxonomy" id="220873"/>
    <lineage>
        <taxon>Eukaryota</taxon>
        <taxon>Metazoa</taxon>
        <taxon>Spiralia</taxon>
        <taxon>Lophotrochozoa</taxon>
        <taxon>Mollusca</taxon>
        <taxon>Bivalvia</taxon>
        <taxon>Autobranchia</taxon>
        <taxon>Pteriomorphia</taxon>
        <taxon>Arcoida</taxon>
        <taxon>Arcoidea</taxon>
        <taxon>Arcidae</taxon>
        <taxon>Tegillarca</taxon>
    </lineage>
</organism>
<evidence type="ECO:0008006" key="4">
    <source>
        <dbReference type="Google" id="ProtNLM"/>
    </source>
</evidence>
<comment type="caution">
    <text evidence="2">The sequence shown here is derived from an EMBL/GenBank/DDBJ whole genome shotgun (WGS) entry which is preliminary data.</text>
</comment>
<evidence type="ECO:0000256" key="1">
    <source>
        <dbReference type="SAM" id="SignalP"/>
    </source>
</evidence>
<feature type="chain" id="PRO_5047402495" description="Secreted protein" evidence="1">
    <location>
        <begin position="20"/>
        <end position="166"/>
    </location>
</feature>
<dbReference type="EMBL" id="JARBDR010000640">
    <property type="protein sequence ID" value="KAJ8310325.1"/>
    <property type="molecule type" value="Genomic_DNA"/>
</dbReference>
<evidence type="ECO:0000313" key="2">
    <source>
        <dbReference type="EMBL" id="KAJ8310325.1"/>
    </source>
</evidence>
<protein>
    <recommendedName>
        <fullName evidence="4">Secreted protein</fullName>
    </recommendedName>
</protein>
<name>A0ABQ9EYU3_TEGGR</name>
<keyword evidence="3" id="KW-1185">Reference proteome</keyword>